<dbReference type="RefSeq" id="WP_275476137.1">
    <property type="nucleotide sequence ID" value="NZ_CP162940.1"/>
</dbReference>
<dbReference type="SUPFAM" id="SSF52540">
    <property type="entry name" value="P-loop containing nucleoside triphosphate hydrolases"/>
    <property type="match status" value="1"/>
</dbReference>
<dbReference type="InterPro" id="IPR038734">
    <property type="entry name" value="YhaN_AAA"/>
</dbReference>
<keyword evidence="4" id="KW-1185">Reference proteome</keyword>
<sequence>MRLQALRIDHFGPYHNQTWTFHSHGFHILFGPNEAGKSSLLAAIRGGLFGNARLAEGTAHARPGAHVGMQLRQESGSVVTLERSLTKKTAPNLSDEDGRKATGQAELVARFPELRQVEQLLYETFFTLQLADLVAFSDKPNALISQLFGLRALLVNPYALEEAVEKSALEVYNPHRRASRPRLNQALRAWREVKGALQASPDQAAWYRHAKLRREELAGRLEDERQALQAVGAELDLVERAASLRPTVLELLEVEAGMAALGAVPGGHYDTWAQVPFWRRRIAELAGERNRAADQIARLESDIRHLAKTASQAELRGDVQAWRLRAQELQTSVQQWEDAVKRSLHAKDEGAKALRGIPHAFDSVGMARLAELTAAGELIREAKAYEQAVSTRSEAARQLQVALSWEAEQRQSLEAQARLASASEQDARAAIEAQDVELRDLEHGYRKDFERLLDWRDAASSRSQPVGRVSPMARSIRPLIVLVSAAGVAVEAASHQFFAAGILAVAFVLSLVSALSGLRSAKAGAMRNQAQPPYLTRWKGAVEKGSVDAILEQISRKIQEVELQRRHLERTKSLLRDYEEAIYRRRLCESECAAALKTEREVESSYQASLDGVHLTGGLWTSAELVQFAESARARLHWQSVQDGAEQVLKEASERVVKELLTLQVWISEREILNEPDLERAVSYALSHRDSTSAAQSAIASLLQVLARREQMIEQALQDAVTCEGLKEKREALVSEVERMDLEIASCQQSVERVYRELGIVVPEDFDLSMERETARRRLQQRRERLLQALVVECTGERRAFRVVQKASQSSLAALHAEVSSLRDTFERRGETVESLQEELWAIDRSLEESQLGLAGDGLRWQAQQLEGEIVELKQNFAAMAIVKSLSVRARVAVESEQSSPLLAKASEYLADITANRYPLLRVPLGSDGLQHVYLVNGEGQTFAMTEVSRGTREQVYLALRLAVIRQYREQGIILPVVLDDPLVNFDDDRAQRVMDLLVEESRQQPIIYLTCHERLLSDVQSRAGVHLISMK</sequence>
<evidence type="ECO:0000313" key="3">
    <source>
        <dbReference type="EMBL" id="MFB5190075.1"/>
    </source>
</evidence>
<dbReference type="InterPro" id="IPR027417">
    <property type="entry name" value="P-loop_NTPase"/>
</dbReference>
<organism evidence="3 4">
    <name type="scientific">Alicyclobacillus fastidiosus</name>
    <dbReference type="NCBI Taxonomy" id="392011"/>
    <lineage>
        <taxon>Bacteria</taxon>
        <taxon>Bacillati</taxon>
        <taxon>Bacillota</taxon>
        <taxon>Bacilli</taxon>
        <taxon>Bacillales</taxon>
        <taxon>Alicyclobacillaceae</taxon>
        <taxon>Alicyclobacillus</taxon>
    </lineage>
</organism>
<evidence type="ECO:0000256" key="1">
    <source>
        <dbReference type="SAM" id="Coils"/>
    </source>
</evidence>
<feature type="coiled-coil region" evidence="1">
    <location>
        <begin position="551"/>
        <end position="581"/>
    </location>
</feature>
<proteinExistence type="predicted"/>
<dbReference type="PANTHER" id="PTHR41259">
    <property type="entry name" value="DOUBLE-STRAND BREAK REPAIR RAD50 ATPASE, PUTATIVE-RELATED"/>
    <property type="match status" value="1"/>
</dbReference>
<dbReference type="Proteomes" id="UP001579974">
    <property type="component" value="Unassembled WGS sequence"/>
</dbReference>
<dbReference type="EMBL" id="JBDXSU010000004">
    <property type="protein sequence ID" value="MFB5190075.1"/>
    <property type="molecule type" value="Genomic_DNA"/>
</dbReference>
<dbReference type="Gene3D" id="3.40.50.300">
    <property type="entry name" value="P-loop containing nucleotide triphosphate hydrolases"/>
    <property type="match status" value="2"/>
</dbReference>
<evidence type="ECO:0000313" key="4">
    <source>
        <dbReference type="Proteomes" id="UP001579974"/>
    </source>
</evidence>
<gene>
    <name evidence="3" type="ORF">KKP3000_003468</name>
</gene>
<dbReference type="PANTHER" id="PTHR41259:SF1">
    <property type="entry name" value="DOUBLE-STRAND BREAK REPAIR RAD50 ATPASE, PUTATIVE-RELATED"/>
    <property type="match status" value="1"/>
</dbReference>
<keyword evidence="1" id="KW-0175">Coiled coil</keyword>
<accession>A0ABV5ACS4</accession>
<dbReference type="Pfam" id="PF13514">
    <property type="entry name" value="AAA_27"/>
    <property type="match status" value="1"/>
</dbReference>
<evidence type="ECO:0000259" key="2">
    <source>
        <dbReference type="Pfam" id="PF13514"/>
    </source>
</evidence>
<name>A0ABV5ACS4_9BACL</name>
<feature type="domain" description="YhaN AAA" evidence="2">
    <location>
        <begin position="1"/>
        <end position="198"/>
    </location>
</feature>
<reference evidence="3 4" key="1">
    <citation type="journal article" date="2024" name="Int. J. Mol. Sci.">
        <title>Exploration of Alicyclobacillus spp. Genome in Search of Antibiotic Resistance.</title>
        <authorList>
            <person name="Bucka-Kolendo J."/>
            <person name="Kiousi D.E."/>
            <person name="Dekowska A."/>
            <person name="Mikolajczuk-Szczyrba A."/>
            <person name="Karadedos D.M."/>
            <person name="Michael P."/>
            <person name="Galanis A."/>
            <person name="Sokolowska B."/>
        </authorList>
    </citation>
    <scope>NUCLEOTIDE SEQUENCE [LARGE SCALE GENOMIC DNA]</scope>
    <source>
        <strain evidence="3 4">KKP 3000</strain>
    </source>
</reference>
<comment type="caution">
    <text evidence="3">The sequence shown here is derived from an EMBL/GenBank/DDBJ whole genome shotgun (WGS) entry which is preliminary data.</text>
</comment>
<feature type="coiled-coil region" evidence="1">
    <location>
        <begin position="282"/>
        <end position="339"/>
    </location>
</feature>
<protein>
    <submittedName>
        <fullName evidence="3">AAA family ATPase</fullName>
    </submittedName>
</protein>